<feature type="non-terminal residue" evidence="2">
    <location>
        <position position="111"/>
    </location>
</feature>
<dbReference type="EMBL" id="CAUYUJ010015762">
    <property type="protein sequence ID" value="CAK0857856.1"/>
    <property type="molecule type" value="Genomic_DNA"/>
</dbReference>
<gene>
    <name evidence="2" type="ORF">PCOR1329_LOCUS47813</name>
</gene>
<accession>A0ABN9UEA5</accession>
<sequence length="111" mass="11942">MRAPPIICDICRRQLDPCGSVWTCENGRRTVLHAVAYDVCQYCFALHAHGVEIPADNGRGGAHSDSYSGSSNASEEGQRLGVSCQDAVAEPAHARSRSCRPCPRPPPRPSP</sequence>
<dbReference type="Proteomes" id="UP001189429">
    <property type="component" value="Unassembled WGS sequence"/>
</dbReference>
<feature type="compositionally biased region" description="Polar residues" evidence="1">
    <location>
        <begin position="65"/>
        <end position="75"/>
    </location>
</feature>
<evidence type="ECO:0000313" key="2">
    <source>
        <dbReference type="EMBL" id="CAK0857856.1"/>
    </source>
</evidence>
<protein>
    <submittedName>
        <fullName evidence="2">Uncharacterized protein</fullName>
    </submittedName>
</protein>
<proteinExistence type="predicted"/>
<keyword evidence="3" id="KW-1185">Reference proteome</keyword>
<feature type="compositionally biased region" description="Pro residues" evidence="1">
    <location>
        <begin position="102"/>
        <end position="111"/>
    </location>
</feature>
<reference evidence="2" key="1">
    <citation type="submission" date="2023-10" db="EMBL/GenBank/DDBJ databases">
        <authorList>
            <person name="Chen Y."/>
            <person name="Shah S."/>
            <person name="Dougan E. K."/>
            <person name="Thang M."/>
            <person name="Chan C."/>
        </authorList>
    </citation>
    <scope>NUCLEOTIDE SEQUENCE [LARGE SCALE GENOMIC DNA]</scope>
</reference>
<name>A0ABN9UEA5_9DINO</name>
<organism evidence="2 3">
    <name type="scientific">Prorocentrum cordatum</name>
    <dbReference type="NCBI Taxonomy" id="2364126"/>
    <lineage>
        <taxon>Eukaryota</taxon>
        <taxon>Sar</taxon>
        <taxon>Alveolata</taxon>
        <taxon>Dinophyceae</taxon>
        <taxon>Prorocentrales</taxon>
        <taxon>Prorocentraceae</taxon>
        <taxon>Prorocentrum</taxon>
    </lineage>
</organism>
<feature type="region of interest" description="Disordered" evidence="1">
    <location>
        <begin position="54"/>
        <end position="111"/>
    </location>
</feature>
<evidence type="ECO:0000313" key="3">
    <source>
        <dbReference type="Proteomes" id="UP001189429"/>
    </source>
</evidence>
<comment type="caution">
    <text evidence="2">The sequence shown here is derived from an EMBL/GenBank/DDBJ whole genome shotgun (WGS) entry which is preliminary data.</text>
</comment>
<evidence type="ECO:0000256" key="1">
    <source>
        <dbReference type="SAM" id="MobiDB-lite"/>
    </source>
</evidence>